<evidence type="ECO:0000313" key="3">
    <source>
        <dbReference type="EMBL" id="ABG97980.1"/>
    </source>
</evidence>
<feature type="region of interest" description="Disordered" evidence="1">
    <location>
        <begin position="1"/>
        <end position="21"/>
    </location>
</feature>
<sequence length="80" mass="8854">MWRCAVDDIDDTHGNEQTRTRKRPSPLLLLAGLAALLVSGWALAGPFSLEPLANVEFRWLFVVVAVLVGVVLVFAPNRRK</sequence>
<dbReference type="HOGENOM" id="CLU_186919_0_0_11"/>
<evidence type="ECO:0000256" key="1">
    <source>
        <dbReference type="SAM" id="MobiDB-lite"/>
    </source>
</evidence>
<dbReference type="eggNOG" id="ENOG5030UUB">
    <property type="taxonomic scope" value="Bacteria"/>
</dbReference>
<proteinExistence type="predicted"/>
<organism evidence="3 4">
    <name type="scientific">Rhodococcus jostii (strain RHA1)</name>
    <dbReference type="NCBI Taxonomy" id="101510"/>
    <lineage>
        <taxon>Bacteria</taxon>
        <taxon>Bacillati</taxon>
        <taxon>Actinomycetota</taxon>
        <taxon>Actinomycetes</taxon>
        <taxon>Mycobacteriales</taxon>
        <taxon>Nocardiaceae</taxon>
        <taxon>Rhodococcus</taxon>
    </lineage>
</organism>
<keyword evidence="2" id="KW-0812">Transmembrane</keyword>
<dbReference type="EMBL" id="CP000431">
    <property type="protein sequence ID" value="ABG97980.1"/>
    <property type="molecule type" value="Genomic_DNA"/>
</dbReference>
<evidence type="ECO:0000256" key="2">
    <source>
        <dbReference type="SAM" id="Phobius"/>
    </source>
</evidence>
<dbReference type="KEGG" id="rha:RHA1_ro06203"/>
<name>Q0S3A6_RHOJR</name>
<protein>
    <submittedName>
        <fullName evidence="3">Uncharacterized protein</fullName>
    </submittedName>
</protein>
<evidence type="ECO:0000313" key="4">
    <source>
        <dbReference type="Proteomes" id="UP000008710"/>
    </source>
</evidence>
<keyword evidence="2" id="KW-0472">Membrane</keyword>
<feature type="transmembrane region" description="Helical" evidence="2">
    <location>
        <begin position="57"/>
        <end position="75"/>
    </location>
</feature>
<accession>Q0S3A6</accession>
<dbReference type="AlphaFoldDB" id="Q0S3A6"/>
<dbReference type="Proteomes" id="UP000008710">
    <property type="component" value="Chromosome"/>
</dbReference>
<gene>
    <name evidence="3" type="ordered locus">RHA1_ro06203</name>
</gene>
<reference evidence="4" key="1">
    <citation type="journal article" date="2006" name="Proc. Natl. Acad. Sci. U.S.A.">
        <title>The complete genome of Rhodococcus sp. RHA1 provides insights into a catabolic powerhouse.</title>
        <authorList>
            <person name="McLeod M.P."/>
            <person name="Warren R.L."/>
            <person name="Hsiao W.W.L."/>
            <person name="Araki N."/>
            <person name="Myhre M."/>
            <person name="Fernandes C."/>
            <person name="Miyazawa D."/>
            <person name="Wong W."/>
            <person name="Lillquist A.L."/>
            <person name="Wang D."/>
            <person name="Dosanjh M."/>
            <person name="Hara H."/>
            <person name="Petrescu A."/>
            <person name="Morin R.D."/>
            <person name="Yang G."/>
            <person name="Stott J.M."/>
            <person name="Schein J.E."/>
            <person name="Shin H."/>
            <person name="Smailus D."/>
            <person name="Siddiqui A.S."/>
            <person name="Marra M.A."/>
            <person name="Jones S.J.M."/>
            <person name="Holt R."/>
            <person name="Brinkman F.S.L."/>
            <person name="Miyauchi K."/>
            <person name="Fukuda M."/>
            <person name="Davies J.E."/>
            <person name="Mohn W.W."/>
            <person name="Eltis L.D."/>
        </authorList>
    </citation>
    <scope>NUCLEOTIDE SEQUENCE [LARGE SCALE GENOMIC DNA]</scope>
    <source>
        <strain evidence="4">RHA1</strain>
    </source>
</reference>
<feature type="transmembrane region" description="Helical" evidence="2">
    <location>
        <begin position="27"/>
        <end position="45"/>
    </location>
</feature>
<keyword evidence="2" id="KW-1133">Transmembrane helix</keyword>